<feature type="transmembrane region" description="Helical" evidence="14">
    <location>
        <begin position="409"/>
        <end position="429"/>
    </location>
</feature>
<dbReference type="GO" id="GO:0031640">
    <property type="term" value="P:killing of cells of another organism"/>
    <property type="evidence" value="ECO:0007669"/>
    <property type="project" value="UniProtKB-KW"/>
</dbReference>
<dbReference type="InterPro" id="IPR039421">
    <property type="entry name" value="Type_1_exporter"/>
</dbReference>
<dbReference type="PROSITE" id="PS50990">
    <property type="entry name" value="PEPTIDASE_C39"/>
    <property type="match status" value="1"/>
</dbReference>
<dbReference type="GO" id="GO:0006508">
    <property type="term" value="P:proteolysis"/>
    <property type="evidence" value="ECO:0007669"/>
    <property type="project" value="InterPro"/>
</dbReference>
<dbReference type="Gene3D" id="3.40.50.300">
    <property type="entry name" value="P-loop containing nucleotide triphosphate hydrolases"/>
    <property type="match status" value="1"/>
</dbReference>
<dbReference type="Pfam" id="PF00664">
    <property type="entry name" value="ABC_membrane"/>
    <property type="match status" value="1"/>
</dbReference>
<dbReference type="GO" id="GO:0005524">
    <property type="term" value="F:ATP binding"/>
    <property type="evidence" value="ECO:0007669"/>
    <property type="project" value="UniProtKB-KW"/>
</dbReference>
<dbReference type="GO" id="GO:0008233">
    <property type="term" value="F:peptidase activity"/>
    <property type="evidence" value="ECO:0007669"/>
    <property type="project" value="InterPro"/>
</dbReference>
<dbReference type="Proteomes" id="UP000484255">
    <property type="component" value="Unassembled WGS sequence"/>
</dbReference>
<dbReference type="Gene3D" id="1.20.1560.10">
    <property type="entry name" value="ABC transporter type 1, transmembrane domain"/>
    <property type="match status" value="1"/>
</dbReference>
<evidence type="ECO:0000256" key="8">
    <source>
        <dbReference type="ARBA" id="ARBA00022989"/>
    </source>
</evidence>
<feature type="domain" description="ABC transmembrane type-1" evidence="16">
    <location>
        <begin position="189"/>
        <end position="467"/>
    </location>
</feature>
<feature type="domain" description="ABC transporter" evidence="15">
    <location>
        <begin position="503"/>
        <end position="740"/>
    </location>
</feature>
<keyword evidence="19" id="KW-1185">Reference proteome</keyword>
<dbReference type="PROSITE" id="PS50893">
    <property type="entry name" value="ABC_TRANSPORTER_2"/>
    <property type="match status" value="1"/>
</dbReference>
<feature type="transmembrane region" description="Helical" evidence="14">
    <location>
        <begin position="435"/>
        <end position="463"/>
    </location>
</feature>
<dbReference type="SMART" id="SM00382">
    <property type="entry name" value="AAA"/>
    <property type="match status" value="1"/>
</dbReference>
<feature type="region of interest" description="Disordered" evidence="13">
    <location>
        <begin position="736"/>
        <end position="758"/>
    </location>
</feature>
<feature type="region of interest" description="Disordered" evidence="13">
    <location>
        <begin position="1"/>
        <end position="28"/>
    </location>
</feature>
<evidence type="ECO:0000256" key="11">
    <source>
        <dbReference type="ARBA" id="ARBA00061173"/>
    </source>
</evidence>
<feature type="transmembrane region" description="Helical" evidence="14">
    <location>
        <begin position="189"/>
        <end position="211"/>
    </location>
</feature>
<evidence type="ECO:0000256" key="5">
    <source>
        <dbReference type="ARBA" id="ARBA00022735"/>
    </source>
</evidence>
<dbReference type="GO" id="GO:0140359">
    <property type="term" value="F:ABC-type transporter activity"/>
    <property type="evidence" value="ECO:0007669"/>
    <property type="project" value="InterPro"/>
</dbReference>
<evidence type="ECO:0000256" key="10">
    <source>
        <dbReference type="ARBA" id="ARBA00055355"/>
    </source>
</evidence>
<dbReference type="GO" id="GO:0005886">
    <property type="term" value="C:plasma membrane"/>
    <property type="evidence" value="ECO:0007669"/>
    <property type="project" value="UniProtKB-SubCell"/>
</dbReference>
<dbReference type="InterPro" id="IPR036640">
    <property type="entry name" value="ABC1_TM_sf"/>
</dbReference>
<evidence type="ECO:0000256" key="3">
    <source>
        <dbReference type="ARBA" id="ARBA00022475"/>
    </source>
</evidence>
<dbReference type="InterPro" id="IPR005074">
    <property type="entry name" value="Peptidase_C39"/>
</dbReference>
<comment type="function">
    <text evidence="10">Involved in the export of calmodulin-sensitive adenylate cyclase-hemolysin (cyclolysin).</text>
</comment>
<keyword evidence="4 14" id="KW-0812">Transmembrane</keyword>
<dbReference type="Pfam" id="PF00005">
    <property type="entry name" value="ABC_tran"/>
    <property type="match status" value="1"/>
</dbReference>
<evidence type="ECO:0000256" key="12">
    <source>
        <dbReference type="ARBA" id="ARBA00072252"/>
    </source>
</evidence>
<dbReference type="PROSITE" id="PS50929">
    <property type="entry name" value="ABC_TM1F"/>
    <property type="match status" value="1"/>
</dbReference>
<keyword evidence="3" id="KW-1003">Cell membrane</keyword>
<evidence type="ECO:0000259" key="16">
    <source>
        <dbReference type="PROSITE" id="PS50929"/>
    </source>
</evidence>
<reference evidence="18 19" key="1">
    <citation type="submission" date="2020-02" db="EMBL/GenBank/DDBJ databases">
        <title>Ideonella bacterium strain TBM-1.</title>
        <authorList>
            <person name="Chen W.-M."/>
        </authorList>
    </citation>
    <scope>NUCLEOTIDE SEQUENCE [LARGE SCALE GENOMIC DNA]</scope>
    <source>
        <strain evidence="18 19">TBM-1</strain>
    </source>
</reference>
<dbReference type="PANTHER" id="PTHR24221">
    <property type="entry name" value="ATP-BINDING CASSETTE SUB-FAMILY B"/>
    <property type="match status" value="1"/>
</dbReference>
<dbReference type="InterPro" id="IPR017871">
    <property type="entry name" value="ABC_transporter-like_CS"/>
</dbReference>
<feature type="transmembrane region" description="Helical" evidence="14">
    <location>
        <begin position="217"/>
        <end position="236"/>
    </location>
</feature>
<dbReference type="NCBIfam" id="TIGR03375">
    <property type="entry name" value="type_I_sec_LssB"/>
    <property type="match status" value="1"/>
</dbReference>
<evidence type="ECO:0000256" key="6">
    <source>
        <dbReference type="ARBA" id="ARBA00022741"/>
    </source>
</evidence>
<keyword evidence="9 14" id="KW-0472">Membrane</keyword>
<dbReference type="PROSITE" id="PS00211">
    <property type="entry name" value="ABC_TRANSPORTER_1"/>
    <property type="match status" value="1"/>
</dbReference>
<dbReference type="FunFam" id="3.40.50.300:FF:000299">
    <property type="entry name" value="ABC transporter ATP-binding protein/permease"/>
    <property type="match status" value="1"/>
</dbReference>
<dbReference type="GO" id="GO:0034040">
    <property type="term" value="F:ATPase-coupled lipid transmembrane transporter activity"/>
    <property type="evidence" value="ECO:0007669"/>
    <property type="project" value="TreeGrafter"/>
</dbReference>
<accession>A0A7C9TM53</accession>
<keyword evidence="2" id="KW-0813">Transport</keyword>
<dbReference type="GO" id="GO:0016887">
    <property type="term" value="F:ATP hydrolysis activity"/>
    <property type="evidence" value="ECO:0007669"/>
    <property type="project" value="InterPro"/>
</dbReference>
<evidence type="ECO:0000256" key="1">
    <source>
        <dbReference type="ARBA" id="ARBA00004651"/>
    </source>
</evidence>
<dbReference type="InterPro" id="IPR011527">
    <property type="entry name" value="ABC1_TM_dom"/>
</dbReference>
<dbReference type="InterPro" id="IPR027417">
    <property type="entry name" value="P-loop_NTPase"/>
</dbReference>
<evidence type="ECO:0000259" key="17">
    <source>
        <dbReference type="PROSITE" id="PS50990"/>
    </source>
</evidence>
<feature type="transmembrane region" description="Helical" evidence="14">
    <location>
        <begin position="295"/>
        <end position="321"/>
    </location>
</feature>
<organism evidence="18 19">
    <name type="scientific">Ideonella livida</name>
    <dbReference type="NCBI Taxonomy" id="2707176"/>
    <lineage>
        <taxon>Bacteria</taxon>
        <taxon>Pseudomonadati</taxon>
        <taxon>Pseudomonadota</taxon>
        <taxon>Betaproteobacteria</taxon>
        <taxon>Burkholderiales</taxon>
        <taxon>Sphaerotilaceae</taxon>
        <taxon>Ideonella</taxon>
    </lineage>
</organism>
<keyword evidence="5" id="KW-0204">Cytolysis</keyword>
<evidence type="ECO:0000256" key="14">
    <source>
        <dbReference type="SAM" id="Phobius"/>
    </source>
</evidence>
<evidence type="ECO:0000256" key="13">
    <source>
        <dbReference type="SAM" id="MobiDB-lite"/>
    </source>
</evidence>
<evidence type="ECO:0000313" key="19">
    <source>
        <dbReference type="Proteomes" id="UP000484255"/>
    </source>
</evidence>
<dbReference type="EMBL" id="JAAGOH010000060">
    <property type="protein sequence ID" value="NDY94020.1"/>
    <property type="molecule type" value="Genomic_DNA"/>
</dbReference>
<keyword evidence="6" id="KW-0547">Nucleotide-binding</keyword>
<sequence>MSAAPVSADASVPPGGSEAAPAATDTVGGPETDALLQALIWLTRHHGRERSAVSLLAGMPVDGALRPAQALRVMQEAGFHASLLPRRLEDLSPLMLPVVALLREGDACLITRLVDGQAADPVWELVLPAAGGAVCQVRQSELAAEYLGHLLAVAPRLRPEPGSEAALLQTGRHWLWGTLRRFLPYYRSALMAALISNVMMLVTGLVTSVVFDKVIPHQAFVTLWTLALGAGLALGLDLAARQLRSHLIDLSGRKADLIIGSLLFRQTLGVRMEHRPASSGAFAHHLAQIETVRDFFASATLSTLSDLPFIALFVGMCFIVGGPLGWVLAGSIPLILLMVAVIQGQLRRSTRASLAHQTDLQGVLVEAVEGLEDLKSCGAQGRFLQRYENATAHAALAAMRSRSISAWSNNLAAAAQQAVTLVMLVWGVYLIRDGVITAGALIGAVMFAGRAIAPLGSVVSLAVRYQGAMAAMQSLDRLMQLPTEREQQRAYLPRPQLQGGLALRQASFAYPPTGTDRPPVVLKDLNLAIQPGDRVAILGRIGSGKSTILRLLAGLYQPTEGRVEADGIDLRQIDPADFRAAVGFVTQEPRLFAGTLRDNVLMGRSAADPAALQAVAQLTGLDRLVAGHPLGWDLPVGERGGLLSGGQRQLVALARSLVVQPRLLLMDEPTSSMDAQSEALFLQRLQAAVGTRTLVVVTHRPAVLDLVTRILVVDNGRLVMDGPKAAVLAALAGAPAPAGTGTPAPAGPPTAPQRQAGA</sequence>
<dbReference type="SUPFAM" id="SSF52540">
    <property type="entry name" value="P-loop containing nucleoside triphosphate hydrolases"/>
    <property type="match status" value="1"/>
</dbReference>
<keyword evidence="8 14" id="KW-1133">Transmembrane helix</keyword>
<comment type="subcellular location">
    <subcellularLocation>
        <location evidence="1">Cell membrane</location>
        <topology evidence="1">Multi-pass membrane protein</topology>
    </subcellularLocation>
</comment>
<dbReference type="Gene3D" id="3.90.70.10">
    <property type="entry name" value="Cysteine proteinases"/>
    <property type="match status" value="1"/>
</dbReference>
<evidence type="ECO:0000256" key="4">
    <source>
        <dbReference type="ARBA" id="ARBA00022692"/>
    </source>
</evidence>
<keyword evidence="5" id="KW-0354">Hemolysis</keyword>
<name>A0A7C9TM53_9BURK</name>
<dbReference type="SUPFAM" id="SSF90123">
    <property type="entry name" value="ABC transporter transmembrane region"/>
    <property type="match status" value="1"/>
</dbReference>
<proteinExistence type="inferred from homology"/>
<evidence type="ECO:0000313" key="18">
    <source>
        <dbReference type="EMBL" id="NDY94020.1"/>
    </source>
</evidence>
<keyword evidence="7" id="KW-0067">ATP-binding</keyword>
<gene>
    <name evidence="18" type="ORF">G3A44_22775</name>
</gene>
<dbReference type="InterPro" id="IPR003439">
    <property type="entry name" value="ABC_transporter-like_ATP-bd"/>
</dbReference>
<dbReference type="InterPro" id="IPR017750">
    <property type="entry name" value="ATPase_T1SS"/>
</dbReference>
<dbReference type="AlphaFoldDB" id="A0A7C9TM53"/>
<comment type="similarity">
    <text evidence="11">Belongs to the ABC transporter superfamily. Cyclolysin exporter (TC 3.A.1.109.2) family.</text>
</comment>
<evidence type="ECO:0000256" key="9">
    <source>
        <dbReference type="ARBA" id="ARBA00023136"/>
    </source>
</evidence>
<feature type="compositionally biased region" description="Low complexity" evidence="13">
    <location>
        <begin position="1"/>
        <end position="14"/>
    </location>
</feature>
<comment type="caution">
    <text evidence="18">The sequence shown here is derived from an EMBL/GenBank/DDBJ whole genome shotgun (WGS) entry which is preliminary data.</text>
</comment>
<evidence type="ECO:0000256" key="2">
    <source>
        <dbReference type="ARBA" id="ARBA00022448"/>
    </source>
</evidence>
<evidence type="ECO:0000256" key="7">
    <source>
        <dbReference type="ARBA" id="ARBA00022840"/>
    </source>
</evidence>
<dbReference type="PANTHER" id="PTHR24221:SF248">
    <property type="entry name" value="ABC TRANSPORTER TRANSMEMBRANE REGION"/>
    <property type="match status" value="1"/>
</dbReference>
<protein>
    <recommendedName>
        <fullName evidence="12">Cyclolysin secretion/processing ATP-binding protein CyaB</fullName>
    </recommendedName>
</protein>
<dbReference type="InterPro" id="IPR003593">
    <property type="entry name" value="AAA+_ATPase"/>
</dbReference>
<feature type="domain" description="Peptidase C39" evidence="17">
    <location>
        <begin position="28"/>
        <end position="153"/>
    </location>
</feature>
<evidence type="ECO:0000259" key="15">
    <source>
        <dbReference type="PROSITE" id="PS50893"/>
    </source>
</evidence>
<dbReference type="RefSeq" id="WP_163460039.1">
    <property type="nucleotide sequence ID" value="NZ_JAAGOH010000060.1"/>
</dbReference>